<organism evidence="1 2">
    <name type="scientific">Mucilaginibacter xinganensis</name>
    <dbReference type="NCBI Taxonomy" id="1234841"/>
    <lineage>
        <taxon>Bacteria</taxon>
        <taxon>Pseudomonadati</taxon>
        <taxon>Bacteroidota</taxon>
        <taxon>Sphingobacteriia</taxon>
        <taxon>Sphingobacteriales</taxon>
        <taxon>Sphingobacteriaceae</taxon>
        <taxon>Mucilaginibacter</taxon>
    </lineage>
</organism>
<dbReference type="AlphaFoldDB" id="A0A223NSR3"/>
<keyword evidence="2" id="KW-1185">Reference proteome</keyword>
<protein>
    <submittedName>
        <fullName evidence="1">Uncharacterized protein</fullName>
    </submittedName>
</protein>
<dbReference type="Proteomes" id="UP000215002">
    <property type="component" value="Chromosome"/>
</dbReference>
<evidence type="ECO:0000313" key="1">
    <source>
        <dbReference type="EMBL" id="ASU32551.1"/>
    </source>
</evidence>
<dbReference type="EMBL" id="CP022743">
    <property type="protein sequence ID" value="ASU32551.1"/>
    <property type="molecule type" value="Genomic_DNA"/>
</dbReference>
<evidence type="ECO:0000313" key="2">
    <source>
        <dbReference type="Proteomes" id="UP000215002"/>
    </source>
</evidence>
<reference evidence="1 2" key="1">
    <citation type="submission" date="2017-08" db="EMBL/GenBank/DDBJ databases">
        <title>Complete genome sequence of Mucilaginibacter sp. strain BJC16-A31.</title>
        <authorList>
            <consortium name="Henan University of Science and Technology"/>
            <person name="You X."/>
        </authorList>
    </citation>
    <scope>NUCLEOTIDE SEQUENCE [LARGE SCALE GENOMIC DNA]</scope>
    <source>
        <strain evidence="1 2">BJC16-A31</strain>
    </source>
</reference>
<name>A0A223NSR3_9SPHI</name>
<accession>A0A223NSR3</accession>
<dbReference type="KEGG" id="muc:MuYL_0648"/>
<sequence>MPKAPWNRLVPRNKCAQVEQVEQSGTVTIVNKISFIEILAMFYQKSTDSACSSC</sequence>
<proteinExistence type="predicted"/>
<gene>
    <name evidence="1" type="ORF">MuYL_0648</name>
</gene>